<evidence type="ECO:0000313" key="4">
    <source>
        <dbReference type="WBParaSite" id="TTAC_0000743101-mRNA-1"/>
    </source>
</evidence>
<evidence type="ECO:0000313" key="2">
    <source>
        <dbReference type="EMBL" id="VDM31791.1"/>
    </source>
</evidence>
<accession>A0A0R3X2C2</accession>
<feature type="region of interest" description="Disordered" evidence="1">
    <location>
        <begin position="34"/>
        <end position="67"/>
    </location>
</feature>
<name>A0A0R3X2C2_HYDTA</name>
<evidence type="ECO:0000313" key="3">
    <source>
        <dbReference type="Proteomes" id="UP000274429"/>
    </source>
</evidence>
<dbReference type="EMBL" id="UYWX01020371">
    <property type="protein sequence ID" value="VDM31791.1"/>
    <property type="molecule type" value="Genomic_DNA"/>
</dbReference>
<proteinExistence type="predicted"/>
<protein>
    <submittedName>
        <fullName evidence="4">Secreted protein</fullName>
    </submittedName>
</protein>
<feature type="compositionally biased region" description="Basic and acidic residues" evidence="1">
    <location>
        <begin position="34"/>
        <end position="56"/>
    </location>
</feature>
<reference evidence="4" key="1">
    <citation type="submission" date="2017-02" db="UniProtKB">
        <authorList>
            <consortium name="WormBaseParasite"/>
        </authorList>
    </citation>
    <scope>IDENTIFICATION</scope>
</reference>
<keyword evidence="3" id="KW-1185">Reference proteome</keyword>
<dbReference type="AlphaFoldDB" id="A0A0R3X2C2"/>
<sequence length="67" mass="7318">MRSCCGAEACLWQTASTNQGDAAGDQSVAFRPECLNDRRGEGGDWLDSRASERQSRTDGYATEQGRM</sequence>
<dbReference type="Proteomes" id="UP000274429">
    <property type="component" value="Unassembled WGS sequence"/>
</dbReference>
<evidence type="ECO:0000256" key="1">
    <source>
        <dbReference type="SAM" id="MobiDB-lite"/>
    </source>
</evidence>
<reference evidence="2 3" key="2">
    <citation type="submission" date="2018-11" db="EMBL/GenBank/DDBJ databases">
        <authorList>
            <consortium name="Pathogen Informatics"/>
        </authorList>
    </citation>
    <scope>NUCLEOTIDE SEQUENCE [LARGE SCALE GENOMIC DNA]</scope>
</reference>
<dbReference type="WBParaSite" id="TTAC_0000743101-mRNA-1">
    <property type="protein sequence ID" value="TTAC_0000743101-mRNA-1"/>
    <property type="gene ID" value="TTAC_0000743101"/>
</dbReference>
<organism evidence="4">
    <name type="scientific">Hydatigena taeniaeformis</name>
    <name type="common">Feline tapeworm</name>
    <name type="synonym">Taenia taeniaeformis</name>
    <dbReference type="NCBI Taxonomy" id="6205"/>
    <lineage>
        <taxon>Eukaryota</taxon>
        <taxon>Metazoa</taxon>
        <taxon>Spiralia</taxon>
        <taxon>Lophotrochozoa</taxon>
        <taxon>Platyhelminthes</taxon>
        <taxon>Cestoda</taxon>
        <taxon>Eucestoda</taxon>
        <taxon>Cyclophyllidea</taxon>
        <taxon>Taeniidae</taxon>
        <taxon>Hydatigera</taxon>
    </lineage>
</organism>
<gene>
    <name evidence="2" type="ORF">TTAC_LOCUS7416</name>
</gene>